<sequence length="520" mass="58068">MDNLENDILELFESDAGAGRSSERGRGDSRSKTHTKRHRQSRRDEYSGSDDMDMDTDEDVDIEESKTDAYAQQRATESDSEPLDEWGEDLMGDHKDRKWLASLTEIERERILAERQEKRDILNEQRELRMKLKAGVHVSTSDLSGRATRVSRSRRADASGRGAGSLSDLKRERERRRRQGDADRWSSSPSDNEESEHEQDPPASLDEINSICLPRNLLEQWLFRPFLAEAITGCFVRIVTRIKDSTGEYNQYKMMQVVDVVQGEGRSQPPYHLNKTLTDKYLTLRFGATEKSYSMETISNSQIKLEEHGSWEAALRTDRVRGRISVGHIQKKLDDLERARNHQLSEAEVSQMIAERNRLRRIGTGGGGVSTTLELSQLNQLRTEARQNGDWGQLKKIEARLEELNKLAGTAAKGETTSGAAAPTAHRSLLAPSTSRIGGASTPDSKGTVAARRTKLLTPSSATSRPSPTIAAKLPGSAEAKFALVPELRVQELSLRAKVTPGFAKMMAENGGYDMGFLNL</sequence>
<reference evidence="1" key="1">
    <citation type="submission" date="2022-07" db="EMBL/GenBank/DDBJ databases">
        <title>Phylogenomic reconstructions and comparative analyses of Kickxellomycotina fungi.</title>
        <authorList>
            <person name="Reynolds N.K."/>
            <person name="Stajich J.E."/>
            <person name="Barry K."/>
            <person name="Grigoriev I.V."/>
            <person name="Crous P."/>
            <person name="Smith M.E."/>
        </authorList>
    </citation>
    <scope>NUCLEOTIDE SEQUENCE</scope>
    <source>
        <strain evidence="1">BCRC 34780</strain>
    </source>
</reference>
<accession>A0ACC1L504</accession>
<name>A0ACC1L504_9FUNG</name>
<comment type="caution">
    <text evidence="1">The sequence shown here is derived from an EMBL/GenBank/DDBJ whole genome shotgun (WGS) entry which is preliminary data.</text>
</comment>
<dbReference type="EMBL" id="JANBUN010000860">
    <property type="protein sequence ID" value="KAJ2800937.1"/>
    <property type="molecule type" value="Genomic_DNA"/>
</dbReference>
<proteinExistence type="predicted"/>
<evidence type="ECO:0000313" key="2">
    <source>
        <dbReference type="Proteomes" id="UP001140087"/>
    </source>
</evidence>
<evidence type="ECO:0000313" key="1">
    <source>
        <dbReference type="EMBL" id="KAJ2800937.1"/>
    </source>
</evidence>
<organism evidence="1 2">
    <name type="scientific">Coemansia helicoidea</name>
    <dbReference type="NCBI Taxonomy" id="1286919"/>
    <lineage>
        <taxon>Eukaryota</taxon>
        <taxon>Fungi</taxon>
        <taxon>Fungi incertae sedis</taxon>
        <taxon>Zoopagomycota</taxon>
        <taxon>Kickxellomycotina</taxon>
        <taxon>Kickxellomycetes</taxon>
        <taxon>Kickxellales</taxon>
        <taxon>Kickxellaceae</taxon>
        <taxon>Coemansia</taxon>
    </lineage>
</organism>
<keyword evidence="2" id="KW-1185">Reference proteome</keyword>
<gene>
    <name evidence="1" type="primary">RTF1</name>
    <name evidence="1" type="ORF">H4R21_002986</name>
</gene>
<dbReference type="Proteomes" id="UP001140087">
    <property type="component" value="Unassembled WGS sequence"/>
</dbReference>
<protein>
    <submittedName>
        <fullName evidence="1">RNA polymerase-associated protein rtf1</fullName>
    </submittedName>
</protein>